<dbReference type="InterPro" id="IPR053167">
    <property type="entry name" value="Spore_coat_component"/>
</dbReference>
<organism evidence="3 4">
    <name type="scientific">Pseudomonas alkylphenolica</name>
    <dbReference type="NCBI Taxonomy" id="237609"/>
    <lineage>
        <taxon>Bacteria</taxon>
        <taxon>Pseudomonadati</taxon>
        <taxon>Pseudomonadota</taxon>
        <taxon>Gammaproteobacteria</taxon>
        <taxon>Pseudomonadales</taxon>
        <taxon>Pseudomonadaceae</taxon>
        <taxon>Pseudomonas</taxon>
    </lineage>
</organism>
<dbReference type="HOGENOM" id="CLU_1531256_0_0_6"/>
<name>A0A077FAE3_9PSED</name>
<gene>
    <name evidence="3" type="ORF">PSAKL28_32310</name>
</gene>
<dbReference type="InterPro" id="IPR007893">
    <property type="entry name" value="Spore_coat_U/FanG"/>
</dbReference>
<dbReference type="Proteomes" id="UP000028931">
    <property type="component" value="Chromosome"/>
</dbReference>
<proteinExistence type="predicted"/>
<reference evidence="3 4" key="1">
    <citation type="submission" date="2014-07" db="EMBL/GenBank/DDBJ databases">
        <authorList>
            <person name="Lee K."/>
            <person name="Lim J.Y."/>
            <person name="Hwang I."/>
        </authorList>
    </citation>
    <scope>NUCLEOTIDE SEQUENCE [LARGE SCALE GENOMIC DNA]</scope>
    <source>
        <strain evidence="3 4">KL28</strain>
    </source>
</reference>
<sequence length="176" mass="18970">MVKGCSLAVMLGLVVADASIAAQFMVEVKVHVQRGCVLVHQPREAGAQALGVLDFGSAARLDAPSGPMTAQLLNQRPPRLECNPDTSYQVQVDAGQHGGVGEVRYLTSAQPAARPIPYRLYQDPAWRVPLPVNVIQHARVPASGSLELPLYARIDRLAQVPAVGRYSDLLKVTVTW</sequence>
<dbReference type="eggNOG" id="COG5430">
    <property type="taxonomic scope" value="Bacteria"/>
</dbReference>
<feature type="chain" id="PRO_5001718705" evidence="1">
    <location>
        <begin position="22"/>
        <end position="176"/>
    </location>
</feature>
<dbReference type="SMART" id="SM00972">
    <property type="entry name" value="SCPU"/>
    <property type="match status" value="1"/>
</dbReference>
<dbReference type="OrthoDB" id="6980464at2"/>
<evidence type="ECO:0000313" key="4">
    <source>
        <dbReference type="Proteomes" id="UP000028931"/>
    </source>
</evidence>
<evidence type="ECO:0000259" key="2">
    <source>
        <dbReference type="Pfam" id="PF05229"/>
    </source>
</evidence>
<evidence type="ECO:0000313" key="3">
    <source>
        <dbReference type="EMBL" id="AIL62397.1"/>
    </source>
</evidence>
<keyword evidence="1" id="KW-0732">Signal</keyword>
<protein>
    <submittedName>
        <fullName evidence="3">Type I pilus protein CsuA/B</fullName>
    </submittedName>
</protein>
<evidence type="ECO:0000256" key="1">
    <source>
        <dbReference type="SAM" id="SignalP"/>
    </source>
</evidence>
<feature type="domain" description="Spore coat protein U/FanG" evidence="2">
    <location>
        <begin position="24"/>
        <end position="173"/>
    </location>
</feature>
<dbReference type="Pfam" id="PF05229">
    <property type="entry name" value="SCPU"/>
    <property type="match status" value="1"/>
</dbReference>
<dbReference type="EMBL" id="CP009048">
    <property type="protein sequence ID" value="AIL62397.1"/>
    <property type="molecule type" value="Genomic_DNA"/>
</dbReference>
<dbReference type="AlphaFoldDB" id="A0A077FAE3"/>
<feature type="signal peptide" evidence="1">
    <location>
        <begin position="1"/>
        <end position="21"/>
    </location>
</feature>
<accession>A0A077FAE3</accession>
<dbReference type="PANTHER" id="PTHR37089">
    <property type="entry name" value="PROTEIN U-RELATED"/>
    <property type="match status" value="1"/>
</dbReference>
<dbReference type="PANTHER" id="PTHR37089:SF3">
    <property type="entry name" value="EXPORTED PROTEIN"/>
    <property type="match status" value="1"/>
</dbReference>
<dbReference type="KEGG" id="palk:PSAKL28_32310"/>